<dbReference type="OrthoDB" id="4874932at2759"/>
<organism evidence="1 2">
    <name type="scientific">Clohesyomyces aquaticus</name>
    <dbReference type="NCBI Taxonomy" id="1231657"/>
    <lineage>
        <taxon>Eukaryota</taxon>
        <taxon>Fungi</taxon>
        <taxon>Dikarya</taxon>
        <taxon>Ascomycota</taxon>
        <taxon>Pezizomycotina</taxon>
        <taxon>Dothideomycetes</taxon>
        <taxon>Pleosporomycetidae</taxon>
        <taxon>Pleosporales</taxon>
        <taxon>Lindgomycetaceae</taxon>
        <taxon>Clohesyomyces</taxon>
    </lineage>
</organism>
<evidence type="ECO:0000313" key="2">
    <source>
        <dbReference type="Proteomes" id="UP000193144"/>
    </source>
</evidence>
<sequence length="82" mass="8861">VNFYSDTNRKNYIGERHPGTGSFSALWVSRDQVSCSRTCGSMIICADSNCGRRKAVGEGQCVSFSGGVWARNGCGNDMCRNA</sequence>
<feature type="non-terminal residue" evidence="1">
    <location>
        <position position="1"/>
    </location>
</feature>
<keyword evidence="2" id="KW-1185">Reference proteome</keyword>
<dbReference type="EMBL" id="MCFA01000210">
    <property type="protein sequence ID" value="ORX98732.1"/>
    <property type="molecule type" value="Genomic_DNA"/>
</dbReference>
<reference evidence="1 2" key="1">
    <citation type="submission" date="2016-07" db="EMBL/GenBank/DDBJ databases">
        <title>Pervasive Adenine N6-methylation of Active Genes in Fungi.</title>
        <authorList>
            <consortium name="DOE Joint Genome Institute"/>
            <person name="Mondo S.J."/>
            <person name="Dannebaum R.O."/>
            <person name="Kuo R.C."/>
            <person name="Labutti K."/>
            <person name="Haridas S."/>
            <person name="Kuo A."/>
            <person name="Salamov A."/>
            <person name="Ahrendt S.R."/>
            <person name="Lipzen A."/>
            <person name="Sullivan W."/>
            <person name="Andreopoulos W.B."/>
            <person name="Clum A."/>
            <person name="Lindquist E."/>
            <person name="Daum C."/>
            <person name="Ramamoorthy G.K."/>
            <person name="Gryganskyi A."/>
            <person name="Culley D."/>
            <person name="Magnuson J.K."/>
            <person name="James T.Y."/>
            <person name="O'Malley M.A."/>
            <person name="Stajich J.E."/>
            <person name="Spatafora J.W."/>
            <person name="Visel A."/>
            <person name="Grigoriev I.V."/>
        </authorList>
    </citation>
    <scope>NUCLEOTIDE SEQUENCE [LARGE SCALE GENOMIC DNA]</scope>
    <source>
        <strain evidence="1 2">CBS 115471</strain>
    </source>
</reference>
<dbReference type="AlphaFoldDB" id="A0A1Y1YL67"/>
<evidence type="ECO:0000313" key="1">
    <source>
        <dbReference type="EMBL" id="ORX98732.1"/>
    </source>
</evidence>
<dbReference type="Proteomes" id="UP000193144">
    <property type="component" value="Unassembled WGS sequence"/>
</dbReference>
<protein>
    <submittedName>
        <fullName evidence="1">Uncharacterized protein</fullName>
    </submittedName>
</protein>
<proteinExistence type="predicted"/>
<name>A0A1Y1YL67_9PLEO</name>
<comment type="caution">
    <text evidence="1">The sequence shown here is derived from an EMBL/GenBank/DDBJ whole genome shotgun (WGS) entry which is preliminary data.</text>
</comment>
<accession>A0A1Y1YL67</accession>
<gene>
    <name evidence="1" type="ORF">BCR34DRAFT_495884</name>
</gene>